<sequence length="364" mass="37531">MALDVDVLLGENPLDDFVVCDVALDTLDTDPLGEIPGDDTAEERALLSFSVRSIRFDRALVPPVAAVLIGETPRDGIVTAAGLASLPTLMFFDTSAVPLEAVVGVLGEPTRDETDEDTNRSILSARSILLVNAFAADDSDVLFGETPRDGIDDRAGLPILSVRSTLLDIELTDTLPPIIAGHLWWSITLACGFGFGFSGCSVALLPLIGLLFLSPAIPASLVLEEDKLRIDGHSPSGGGVRPPPPVSLLGALCDSAMASRTGVDELEEDDDGLDGADDGEVGAEILDGVFALDPPPAPAPEDDSLDGVAGRRSVDCDLLAAATSVAAADDDARPAFGDGCLLTGVVCIAGDGDGDAFRLKTASS</sequence>
<reference evidence="1 2" key="1">
    <citation type="submission" date="2012-08" db="EMBL/GenBank/DDBJ databases">
        <title>Oryza genome evolution.</title>
        <authorList>
            <person name="Wing R.A."/>
        </authorList>
    </citation>
    <scope>NUCLEOTIDE SEQUENCE</scope>
</reference>
<dbReference type="AlphaFoldDB" id="A0A0D9VM39"/>
<proteinExistence type="predicted"/>
<dbReference type="Gramene" id="LPERR02G29370.1">
    <property type="protein sequence ID" value="LPERR02G29370.1"/>
    <property type="gene ID" value="LPERR02G29370"/>
</dbReference>
<protein>
    <submittedName>
        <fullName evidence="1">Uncharacterized protein</fullName>
    </submittedName>
</protein>
<accession>A0A0D9VM39</accession>
<dbReference type="EnsemblPlants" id="LPERR02G29370.1">
    <property type="protein sequence ID" value="LPERR02G29370.1"/>
    <property type="gene ID" value="LPERR02G29370"/>
</dbReference>
<reference evidence="2" key="2">
    <citation type="submission" date="2013-12" db="EMBL/GenBank/DDBJ databases">
        <authorList>
            <person name="Yu Y."/>
            <person name="Lee S."/>
            <person name="de Baynast K."/>
            <person name="Wissotski M."/>
            <person name="Liu L."/>
            <person name="Talag J."/>
            <person name="Goicoechea J."/>
            <person name="Angelova A."/>
            <person name="Jetty R."/>
            <person name="Kudrna D."/>
            <person name="Golser W."/>
            <person name="Rivera L."/>
            <person name="Zhang J."/>
            <person name="Wing R."/>
        </authorList>
    </citation>
    <scope>NUCLEOTIDE SEQUENCE</scope>
</reference>
<keyword evidence="2" id="KW-1185">Reference proteome</keyword>
<dbReference type="HOGENOM" id="CLU_761559_0_0_1"/>
<evidence type="ECO:0000313" key="2">
    <source>
        <dbReference type="Proteomes" id="UP000032180"/>
    </source>
</evidence>
<evidence type="ECO:0000313" key="1">
    <source>
        <dbReference type="EnsemblPlants" id="LPERR02G29370.1"/>
    </source>
</evidence>
<dbReference type="Proteomes" id="UP000032180">
    <property type="component" value="Chromosome 2"/>
</dbReference>
<organism evidence="1 2">
    <name type="scientific">Leersia perrieri</name>
    <dbReference type="NCBI Taxonomy" id="77586"/>
    <lineage>
        <taxon>Eukaryota</taxon>
        <taxon>Viridiplantae</taxon>
        <taxon>Streptophyta</taxon>
        <taxon>Embryophyta</taxon>
        <taxon>Tracheophyta</taxon>
        <taxon>Spermatophyta</taxon>
        <taxon>Magnoliopsida</taxon>
        <taxon>Liliopsida</taxon>
        <taxon>Poales</taxon>
        <taxon>Poaceae</taxon>
        <taxon>BOP clade</taxon>
        <taxon>Oryzoideae</taxon>
        <taxon>Oryzeae</taxon>
        <taxon>Oryzinae</taxon>
        <taxon>Leersia</taxon>
    </lineage>
</organism>
<name>A0A0D9VM39_9ORYZ</name>
<reference evidence="1" key="3">
    <citation type="submission" date="2015-04" db="UniProtKB">
        <authorList>
            <consortium name="EnsemblPlants"/>
        </authorList>
    </citation>
    <scope>IDENTIFICATION</scope>
</reference>